<evidence type="ECO:0000313" key="1">
    <source>
        <dbReference type="EMBL" id="GAF75751.1"/>
    </source>
</evidence>
<feature type="non-terminal residue" evidence="1">
    <location>
        <position position="51"/>
    </location>
</feature>
<name>X0SKS9_9ZZZZ</name>
<proteinExistence type="predicted"/>
<comment type="caution">
    <text evidence="1">The sequence shown here is derived from an EMBL/GenBank/DDBJ whole genome shotgun (WGS) entry which is preliminary data.</text>
</comment>
<gene>
    <name evidence="1" type="ORF">S01H1_10972</name>
</gene>
<dbReference type="AlphaFoldDB" id="X0SKS9"/>
<sequence>MGEAIDAADLVFYVSGHGFGHATRSAALIAALRRMSPDALRIHVRSKAPRW</sequence>
<dbReference type="EMBL" id="BARS01005591">
    <property type="protein sequence ID" value="GAF75751.1"/>
    <property type="molecule type" value="Genomic_DNA"/>
</dbReference>
<protein>
    <submittedName>
        <fullName evidence="1">Uncharacterized protein</fullName>
    </submittedName>
</protein>
<organism evidence="1">
    <name type="scientific">marine sediment metagenome</name>
    <dbReference type="NCBI Taxonomy" id="412755"/>
    <lineage>
        <taxon>unclassified sequences</taxon>
        <taxon>metagenomes</taxon>
        <taxon>ecological metagenomes</taxon>
    </lineage>
</organism>
<reference evidence="1" key="1">
    <citation type="journal article" date="2014" name="Front. Microbiol.">
        <title>High frequency of phylogenetically diverse reductive dehalogenase-homologous genes in deep subseafloor sedimentary metagenomes.</title>
        <authorList>
            <person name="Kawai M."/>
            <person name="Futagami T."/>
            <person name="Toyoda A."/>
            <person name="Takaki Y."/>
            <person name="Nishi S."/>
            <person name="Hori S."/>
            <person name="Arai W."/>
            <person name="Tsubouchi T."/>
            <person name="Morono Y."/>
            <person name="Uchiyama I."/>
            <person name="Ito T."/>
            <person name="Fujiyama A."/>
            <person name="Inagaki F."/>
            <person name="Takami H."/>
        </authorList>
    </citation>
    <scope>NUCLEOTIDE SEQUENCE</scope>
    <source>
        <strain evidence="1">Expedition CK06-06</strain>
    </source>
</reference>
<accession>X0SKS9</accession>